<evidence type="ECO:0000256" key="6">
    <source>
        <dbReference type="ARBA" id="ARBA00022741"/>
    </source>
</evidence>
<gene>
    <name evidence="14" type="ORF">AXF15_00205</name>
</gene>
<reference evidence="15" key="1">
    <citation type="submission" date="2016-02" db="EMBL/GenBank/DDBJ databases">
        <authorList>
            <person name="Holder M.E."/>
            <person name="Ajami N.J."/>
            <person name="Petrosino J.F."/>
        </authorList>
    </citation>
    <scope>NUCLEOTIDE SEQUENCE [LARGE SCALE GENOMIC DNA]</scope>
    <source>
        <strain evidence="15">DSM 12838</strain>
    </source>
</reference>
<dbReference type="GO" id="GO:0003848">
    <property type="term" value="F:2-amino-4-hydroxy-6-hydroxymethyldihydropteridine diphosphokinase activity"/>
    <property type="evidence" value="ECO:0007669"/>
    <property type="project" value="UniProtKB-EC"/>
</dbReference>
<sequence>MCEPLFRTGYIGLGSNMGDPGAYLRRALDALNGAEHTEVEDVSPVFRTEPQGLRGQAWFSNCVARIRTALGPEALLATLAGIEARLGRVRELKWGPRTIDLDILLLGDIRWSSDTLEIPHPRMCGRAFVLVPLMHLAPDILISGRTPADWLSGLVYSVNGDAIRQEESDA</sequence>
<dbReference type="Proteomes" id="UP000063964">
    <property type="component" value="Chromosome"/>
</dbReference>
<dbReference type="UniPathway" id="UPA00077">
    <property type="reaction ID" value="UER00155"/>
</dbReference>
<evidence type="ECO:0000256" key="10">
    <source>
        <dbReference type="ARBA" id="ARBA00029409"/>
    </source>
</evidence>
<evidence type="ECO:0000256" key="11">
    <source>
        <dbReference type="ARBA" id="ARBA00029766"/>
    </source>
</evidence>
<dbReference type="GO" id="GO:0016301">
    <property type="term" value="F:kinase activity"/>
    <property type="evidence" value="ECO:0007669"/>
    <property type="project" value="UniProtKB-KW"/>
</dbReference>
<dbReference type="GO" id="GO:0046656">
    <property type="term" value="P:folic acid biosynthetic process"/>
    <property type="evidence" value="ECO:0007669"/>
    <property type="project" value="UniProtKB-KW"/>
</dbReference>
<evidence type="ECO:0000256" key="7">
    <source>
        <dbReference type="ARBA" id="ARBA00022777"/>
    </source>
</evidence>
<evidence type="ECO:0000256" key="8">
    <source>
        <dbReference type="ARBA" id="ARBA00022840"/>
    </source>
</evidence>
<evidence type="ECO:0000256" key="4">
    <source>
        <dbReference type="ARBA" id="ARBA00016218"/>
    </source>
</evidence>
<proteinExistence type="inferred from homology"/>
<dbReference type="PROSITE" id="PS00794">
    <property type="entry name" value="HPPK"/>
    <property type="match status" value="1"/>
</dbReference>
<keyword evidence="9" id="KW-0289">Folate biosynthesis</keyword>
<evidence type="ECO:0000256" key="12">
    <source>
        <dbReference type="ARBA" id="ARBA00033413"/>
    </source>
</evidence>
<dbReference type="OrthoDB" id="9808041at2"/>
<evidence type="ECO:0000256" key="5">
    <source>
        <dbReference type="ARBA" id="ARBA00022679"/>
    </source>
</evidence>
<accession>A0A0X8JMW4</accession>
<dbReference type="STRING" id="888061.AXF15_00205"/>
<evidence type="ECO:0000256" key="3">
    <source>
        <dbReference type="ARBA" id="ARBA00013253"/>
    </source>
</evidence>
<dbReference type="InterPro" id="IPR000550">
    <property type="entry name" value="Hppk"/>
</dbReference>
<evidence type="ECO:0000256" key="9">
    <source>
        <dbReference type="ARBA" id="ARBA00022909"/>
    </source>
</evidence>
<keyword evidence="7 14" id="KW-0418">Kinase</keyword>
<dbReference type="SUPFAM" id="SSF55083">
    <property type="entry name" value="6-hydroxymethyl-7,8-dihydropterin pyrophosphokinase, HPPK"/>
    <property type="match status" value="1"/>
</dbReference>
<dbReference type="GO" id="GO:0005524">
    <property type="term" value="F:ATP binding"/>
    <property type="evidence" value="ECO:0007669"/>
    <property type="project" value="UniProtKB-KW"/>
</dbReference>
<dbReference type="InterPro" id="IPR035907">
    <property type="entry name" value="Hppk_sf"/>
</dbReference>
<comment type="similarity">
    <text evidence="2">Belongs to the HPPK family.</text>
</comment>
<dbReference type="RefSeq" id="WP_066601604.1">
    <property type="nucleotide sequence ID" value="NZ_CP014230.1"/>
</dbReference>
<dbReference type="NCBIfam" id="TIGR01498">
    <property type="entry name" value="folK"/>
    <property type="match status" value="1"/>
</dbReference>
<dbReference type="Pfam" id="PF01288">
    <property type="entry name" value="HPPK"/>
    <property type="match status" value="1"/>
</dbReference>
<dbReference type="CDD" id="cd00483">
    <property type="entry name" value="HPPK"/>
    <property type="match status" value="1"/>
</dbReference>
<dbReference type="KEGG" id="doa:AXF15_00205"/>
<dbReference type="EMBL" id="CP014230">
    <property type="protein sequence ID" value="AMD91690.1"/>
    <property type="molecule type" value="Genomic_DNA"/>
</dbReference>
<keyword evidence="15" id="KW-1185">Reference proteome</keyword>
<comment type="function">
    <text evidence="10">Catalyzes the transfer of pyrophosphate from adenosine triphosphate (ATP) to 6-hydroxymethyl-7,8-dihydropterin, an enzymatic step in folate biosynthesis pathway.</text>
</comment>
<dbReference type="GO" id="GO:0046654">
    <property type="term" value="P:tetrahydrofolate biosynthetic process"/>
    <property type="evidence" value="ECO:0007669"/>
    <property type="project" value="UniProtKB-UniPathway"/>
</dbReference>
<dbReference type="PANTHER" id="PTHR43071">
    <property type="entry name" value="2-AMINO-4-HYDROXY-6-HYDROXYMETHYLDIHYDROPTERIDINE PYROPHOSPHOKINASE"/>
    <property type="match status" value="1"/>
</dbReference>
<feature type="domain" description="7,8-dihydro-6-hydroxymethylpterin-pyrophosphokinase" evidence="13">
    <location>
        <begin position="93"/>
        <end position="104"/>
    </location>
</feature>
<evidence type="ECO:0000256" key="2">
    <source>
        <dbReference type="ARBA" id="ARBA00005810"/>
    </source>
</evidence>
<name>A0A0X8JMW4_9BACT</name>
<organism evidence="14 15">
    <name type="scientific">Desulfomicrobium orale DSM 12838</name>
    <dbReference type="NCBI Taxonomy" id="888061"/>
    <lineage>
        <taxon>Bacteria</taxon>
        <taxon>Pseudomonadati</taxon>
        <taxon>Thermodesulfobacteriota</taxon>
        <taxon>Desulfovibrionia</taxon>
        <taxon>Desulfovibrionales</taxon>
        <taxon>Desulfomicrobiaceae</taxon>
        <taxon>Desulfomicrobium</taxon>
    </lineage>
</organism>
<keyword evidence="8" id="KW-0067">ATP-binding</keyword>
<evidence type="ECO:0000313" key="14">
    <source>
        <dbReference type="EMBL" id="AMD91690.1"/>
    </source>
</evidence>
<comment type="pathway">
    <text evidence="1">Cofactor biosynthesis; tetrahydrofolate biosynthesis; 2-amino-4-hydroxy-6-hydroxymethyl-7,8-dihydropteridine diphosphate from 7,8-dihydroneopterin triphosphate: step 4/4.</text>
</comment>
<evidence type="ECO:0000256" key="1">
    <source>
        <dbReference type="ARBA" id="ARBA00005051"/>
    </source>
</evidence>
<evidence type="ECO:0000313" key="15">
    <source>
        <dbReference type="Proteomes" id="UP000063964"/>
    </source>
</evidence>
<protein>
    <recommendedName>
        <fullName evidence="4">2-amino-4-hydroxy-6-hydroxymethyldihydropteridine pyrophosphokinase</fullName>
        <ecNumber evidence="3">2.7.6.3</ecNumber>
    </recommendedName>
    <alternativeName>
        <fullName evidence="11">6-hydroxymethyl-7,8-dihydropterin pyrophosphokinase</fullName>
    </alternativeName>
    <alternativeName>
        <fullName evidence="12">7,8-dihydro-6-hydroxymethylpterin-pyrophosphokinase</fullName>
    </alternativeName>
</protein>
<dbReference type="Gene3D" id="3.30.70.560">
    <property type="entry name" value="7,8-Dihydro-6-hydroxymethylpterin-pyrophosphokinase HPPK"/>
    <property type="match status" value="1"/>
</dbReference>
<keyword evidence="5" id="KW-0808">Transferase</keyword>
<evidence type="ECO:0000259" key="13">
    <source>
        <dbReference type="PROSITE" id="PS00794"/>
    </source>
</evidence>
<keyword evidence="6" id="KW-0547">Nucleotide-binding</keyword>
<dbReference type="AlphaFoldDB" id="A0A0X8JMW4"/>
<dbReference type="PANTHER" id="PTHR43071:SF1">
    <property type="entry name" value="2-AMINO-4-HYDROXY-6-HYDROXYMETHYLDIHYDROPTERIDINE PYROPHOSPHOKINASE"/>
    <property type="match status" value="1"/>
</dbReference>
<dbReference type="EC" id="2.7.6.3" evidence="3"/>